<dbReference type="SUPFAM" id="SSF103647">
    <property type="entry name" value="TSP type-3 repeat"/>
    <property type="match status" value="1"/>
</dbReference>
<dbReference type="GO" id="GO:0005509">
    <property type="term" value="F:calcium ion binding"/>
    <property type="evidence" value="ECO:0007669"/>
    <property type="project" value="InterPro"/>
</dbReference>
<dbReference type="Gene3D" id="4.10.1080.10">
    <property type="entry name" value="TSP type-3 repeat"/>
    <property type="match status" value="1"/>
</dbReference>
<gene>
    <name evidence="3" type="ORF">Cabys_2809</name>
    <name evidence="4" type="ORF">Calab_0035</name>
</gene>
<dbReference type="Proteomes" id="UP000004671">
    <property type="component" value="Chromosome"/>
</dbReference>
<keyword evidence="5" id="KW-1185">Reference proteome</keyword>
<dbReference type="InterPro" id="IPR036116">
    <property type="entry name" value="FN3_sf"/>
</dbReference>
<evidence type="ECO:0000256" key="1">
    <source>
        <dbReference type="SAM" id="SignalP"/>
    </source>
</evidence>
<dbReference type="STRING" id="880073.Cabys_2809"/>
<dbReference type="InterPro" id="IPR013783">
    <property type="entry name" value="Ig-like_fold"/>
</dbReference>
<dbReference type="NCBIfam" id="TIGR04183">
    <property type="entry name" value="Por_Secre_tail"/>
    <property type="match status" value="1"/>
</dbReference>
<evidence type="ECO:0000259" key="2">
    <source>
        <dbReference type="PROSITE" id="PS50853"/>
    </source>
</evidence>
<accession>H1XX02</accession>
<dbReference type="PROSITE" id="PS50853">
    <property type="entry name" value="FN3"/>
    <property type="match status" value="1"/>
</dbReference>
<dbReference type="EMBL" id="CP018099">
    <property type="protein sequence ID" value="APF19557.1"/>
    <property type="molecule type" value="Genomic_DNA"/>
</dbReference>
<proteinExistence type="predicted"/>
<name>H1XX02_CALAY</name>
<sequence length="932" mass="105683" precursor="true">MGNNLLRKLKIKTLFLMVGLLGAAPLMAQPGVDDYAYRRCIVYHSDQTQCKHLPPDVSFIVFLNNSDSVLLTDQCPRWTPGVPNINGDGMIGVELGNFTNPQIAVNDSFTIIFSCNASGEQGRDKDRIDELPYSGLNVFLQTSPDDYLAPVQGIKAVAEGNTTRITWKMKEDLTYLVYRRDLNDLLSDGRARYQYYKIAEVQNDSVYLDATPESDRLFGYMVLARDSAGLLSARSQEVVAMQPLDIISVIPRNTSVEIHFRGENQVSNRDIVGYNVYRREAGGTFPSQPTASLGIGDTCFTDTRLEPNTTYYYAIRSRDLHGNELSGSDEFSATTDNMPQKYVKFATLDVLVVLYTNTSGGDILPEDIPKIKKMIELGRLFYWRNSGLKMNLNISYLIIDDYLDSNPNDYSLTQLENDLHARGVQDLQYDAIFRISSGTSGFWSYGTPSWNFMGPANSTGFSHVCWAAAKGLKSVPYPTHDPDITCSLPWLFVHEFQHAVDDIYNDNGNPEMYHGDLPYQFPVACGEEYDFQAKIYRTFQNWLALEGYRGQIYEANDIDNDEIPDNDLRVPLDEVRFYSDSLQKDSDNDGMSDYQEIIAGNFQGANPRENDTDYDGIADNDDYYPLYPVHEFIPQFSPVLNGTIEEGWHLLLDKMNFSVTTFNCKIYLSWDENNLYIGFDMNQYAIPTVFIDGNANGWWHGRENYRISFYPNTGAIREARVLDCTDEAIQYHESLGGGGPMWDDDPKYYNHFGRIIQPSDFQIFCKTTTTGYFVEMVVPKNDRSGLKFIEGDSIGLRFLFENVQSSWDNWATAFEPYSFVNVKLVDATSIEQKIATEPATAFTLMQNFPNPFNPSTVIRYSLPQNSSVKITVFNALGQVVKKLVNASEQNAGVYQVRWDGTDQSGKQAPNGVYFYQMETDEIKITRKMLLLK</sequence>
<evidence type="ECO:0000313" key="6">
    <source>
        <dbReference type="Proteomes" id="UP000183868"/>
    </source>
</evidence>
<dbReference type="CDD" id="cd00063">
    <property type="entry name" value="FN3"/>
    <property type="match status" value="1"/>
</dbReference>
<dbReference type="RefSeq" id="WP_006926546.1">
    <property type="nucleotide sequence ID" value="NZ_CM001402.1"/>
</dbReference>
<dbReference type="Gene3D" id="2.60.40.10">
    <property type="entry name" value="Immunoglobulins"/>
    <property type="match status" value="1"/>
</dbReference>
<feature type="signal peptide" evidence="1">
    <location>
        <begin position="1"/>
        <end position="28"/>
    </location>
</feature>
<evidence type="ECO:0000313" key="4">
    <source>
        <dbReference type="EMBL" id="EHO39689.1"/>
    </source>
</evidence>
<dbReference type="InterPro" id="IPR025965">
    <property type="entry name" value="FlgD/Vpr_Ig-like"/>
</dbReference>
<protein>
    <submittedName>
        <fullName evidence="4">Fibronectin type III domain protein</fullName>
    </submittedName>
    <submittedName>
        <fullName evidence="3">Por secretion system C-terminal sorting domain-containing protein</fullName>
    </submittedName>
</protein>
<dbReference type="InterPro" id="IPR003961">
    <property type="entry name" value="FN3_dom"/>
</dbReference>
<feature type="chain" id="PRO_5009695432" evidence="1">
    <location>
        <begin position="29"/>
        <end position="932"/>
    </location>
</feature>
<evidence type="ECO:0000313" key="3">
    <source>
        <dbReference type="EMBL" id="APF19557.1"/>
    </source>
</evidence>
<dbReference type="Gene3D" id="2.60.40.4070">
    <property type="match status" value="1"/>
</dbReference>
<dbReference type="Gene3D" id="2.60.40.1190">
    <property type="match status" value="1"/>
</dbReference>
<dbReference type="EMBL" id="CM001402">
    <property type="protein sequence ID" value="EHO39689.1"/>
    <property type="molecule type" value="Genomic_DNA"/>
</dbReference>
<keyword evidence="1" id="KW-0732">Signal</keyword>
<dbReference type="Pfam" id="PF13860">
    <property type="entry name" value="FlgD_ig"/>
    <property type="match status" value="1"/>
</dbReference>
<dbReference type="PaxDb" id="880073-Calab_0035"/>
<dbReference type="SUPFAM" id="SSF49265">
    <property type="entry name" value="Fibronectin type III"/>
    <property type="match status" value="1"/>
</dbReference>
<dbReference type="SUPFAM" id="SSF49344">
    <property type="entry name" value="CBD9-like"/>
    <property type="match status" value="1"/>
</dbReference>
<reference evidence="4 5" key="1">
    <citation type="submission" date="2011-09" db="EMBL/GenBank/DDBJ databases">
        <title>The permanent draft genome of Caldithrix abyssi DSM 13497.</title>
        <authorList>
            <consortium name="US DOE Joint Genome Institute (JGI-PGF)"/>
            <person name="Lucas S."/>
            <person name="Han J."/>
            <person name="Lapidus A."/>
            <person name="Bruce D."/>
            <person name="Goodwin L."/>
            <person name="Pitluck S."/>
            <person name="Peters L."/>
            <person name="Kyrpides N."/>
            <person name="Mavromatis K."/>
            <person name="Ivanova N."/>
            <person name="Mikhailova N."/>
            <person name="Chertkov O."/>
            <person name="Detter J.C."/>
            <person name="Tapia R."/>
            <person name="Han C."/>
            <person name="Land M."/>
            <person name="Hauser L."/>
            <person name="Markowitz V."/>
            <person name="Cheng J.-F."/>
            <person name="Hugenholtz P."/>
            <person name="Woyke T."/>
            <person name="Wu D."/>
            <person name="Spring S."/>
            <person name="Brambilla E."/>
            <person name="Klenk H.-P."/>
            <person name="Eisen J.A."/>
        </authorList>
    </citation>
    <scope>NUCLEOTIDE SEQUENCE [LARGE SCALE GENOMIC DNA]</scope>
    <source>
        <strain evidence="4 5">DSM 13497</strain>
    </source>
</reference>
<dbReference type="InterPro" id="IPR026444">
    <property type="entry name" value="Secre_tail"/>
</dbReference>
<dbReference type="AlphaFoldDB" id="H1XX02"/>
<dbReference type="OrthoDB" id="5401792at2"/>
<dbReference type="KEGG" id="caby:Cabys_2809"/>
<dbReference type="HOGENOM" id="CLU_313924_0_0_0"/>
<dbReference type="Proteomes" id="UP000183868">
    <property type="component" value="Chromosome"/>
</dbReference>
<reference evidence="3 6" key="2">
    <citation type="submission" date="2016-11" db="EMBL/GenBank/DDBJ databases">
        <title>Genomic analysis of Caldithrix abyssi and proposal of a novel bacterial phylum Caldithrichaeota.</title>
        <authorList>
            <person name="Kublanov I."/>
            <person name="Sigalova O."/>
            <person name="Gavrilov S."/>
            <person name="Lebedinsky A."/>
            <person name="Ivanova N."/>
            <person name="Daum C."/>
            <person name="Reddy T."/>
            <person name="Klenk H.P."/>
            <person name="Goker M."/>
            <person name="Reva O."/>
            <person name="Miroshnichenko M."/>
            <person name="Kyprides N."/>
            <person name="Woyke T."/>
            <person name="Gelfand M."/>
        </authorList>
    </citation>
    <scope>NUCLEOTIDE SEQUENCE [LARGE SCALE GENOMIC DNA]</scope>
    <source>
        <strain evidence="3 6">LF13</strain>
    </source>
</reference>
<organism evidence="4 5">
    <name type="scientific">Caldithrix abyssi DSM 13497</name>
    <dbReference type="NCBI Taxonomy" id="880073"/>
    <lineage>
        <taxon>Bacteria</taxon>
        <taxon>Pseudomonadati</taxon>
        <taxon>Calditrichota</taxon>
        <taxon>Calditrichia</taxon>
        <taxon>Calditrichales</taxon>
        <taxon>Calditrichaceae</taxon>
        <taxon>Caldithrix</taxon>
    </lineage>
</organism>
<dbReference type="eggNOG" id="COG2911">
    <property type="taxonomic scope" value="Bacteria"/>
</dbReference>
<dbReference type="InParanoid" id="H1XX02"/>
<feature type="domain" description="Fibronectin type-III" evidence="2">
    <location>
        <begin position="240"/>
        <end position="338"/>
    </location>
</feature>
<evidence type="ECO:0000313" key="5">
    <source>
        <dbReference type="Proteomes" id="UP000004671"/>
    </source>
</evidence>
<dbReference type="eggNOG" id="COG4733">
    <property type="taxonomic scope" value="Bacteria"/>
</dbReference>
<dbReference type="InterPro" id="IPR028974">
    <property type="entry name" value="TSP_type-3_rpt"/>
</dbReference>